<keyword evidence="1" id="KW-0489">Methyltransferase</keyword>
<dbReference type="RefSeq" id="WP_246192965.1">
    <property type="nucleotide sequence ID" value="NZ_BAAABR010000008.1"/>
</dbReference>
<keyword evidence="1" id="KW-0808">Transferase</keyword>
<proteinExistence type="predicted"/>
<dbReference type="Proteomes" id="UP000318416">
    <property type="component" value="Unassembled WGS sequence"/>
</dbReference>
<dbReference type="EMBL" id="VIVR01000001">
    <property type="protein sequence ID" value="TWE21183.1"/>
    <property type="molecule type" value="Genomic_DNA"/>
</dbReference>
<dbReference type="Pfam" id="PF04672">
    <property type="entry name" value="Methyltransf_19"/>
    <property type="match status" value="1"/>
</dbReference>
<dbReference type="InterPro" id="IPR029063">
    <property type="entry name" value="SAM-dependent_MTases_sf"/>
</dbReference>
<protein>
    <submittedName>
        <fullName evidence="1">Putative O-methyltransferase YrrM</fullName>
    </submittedName>
</protein>
<dbReference type="InterPro" id="IPR006764">
    <property type="entry name" value="SAM_dep_MeTrfase_SAV2177_type"/>
</dbReference>
<reference evidence="1 2" key="1">
    <citation type="submission" date="2019-06" db="EMBL/GenBank/DDBJ databases">
        <title>Sequencing the genomes of 1000 actinobacteria strains.</title>
        <authorList>
            <person name="Klenk H.-P."/>
        </authorList>
    </citation>
    <scope>NUCLEOTIDE SEQUENCE [LARGE SCALE GENOMIC DNA]</scope>
    <source>
        <strain evidence="1 2">DSM 41649</strain>
    </source>
</reference>
<dbReference type="CDD" id="cd02440">
    <property type="entry name" value="AdoMet_MTases"/>
    <property type="match status" value="1"/>
</dbReference>
<gene>
    <name evidence="1" type="ORF">FB465_6350</name>
</gene>
<name>A0A561EZZ5_9ACTN</name>
<keyword evidence="2" id="KW-1185">Reference proteome</keyword>
<evidence type="ECO:0000313" key="2">
    <source>
        <dbReference type="Proteomes" id="UP000318416"/>
    </source>
</evidence>
<comment type="caution">
    <text evidence="1">The sequence shown here is derived from an EMBL/GenBank/DDBJ whole genome shotgun (WGS) entry which is preliminary data.</text>
</comment>
<accession>A0A561EZZ5</accession>
<dbReference type="GO" id="GO:0008168">
    <property type="term" value="F:methyltransferase activity"/>
    <property type="evidence" value="ECO:0007669"/>
    <property type="project" value="UniProtKB-KW"/>
</dbReference>
<dbReference type="GO" id="GO:0032259">
    <property type="term" value="P:methylation"/>
    <property type="evidence" value="ECO:0007669"/>
    <property type="project" value="UniProtKB-KW"/>
</dbReference>
<dbReference type="PIRSF" id="PIRSF017393">
    <property type="entry name" value="MTase_SAV2177"/>
    <property type="match status" value="1"/>
</dbReference>
<dbReference type="Gene3D" id="3.40.50.150">
    <property type="entry name" value="Vaccinia Virus protein VP39"/>
    <property type="match status" value="1"/>
</dbReference>
<dbReference type="AlphaFoldDB" id="A0A561EZZ5"/>
<dbReference type="SUPFAM" id="SSF53335">
    <property type="entry name" value="S-adenosyl-L-methionine-dependent methyltransferases"/>
    <property type="match status" value="1"/>
</dbReference>
<sequence>MSESQGELLGMAGIGEGFEGWEPPEIDTTVAHSARMYDYWLGGKTHFPPDRALGEAFERAIPSIRTMAQENRRFLGRAVRHLVREAGIRQFLDIGTGIPTGGNTHEIAQAEAPGSRVVYVDNDPIVLAHARALMVSGDQGKTSYIHADLREPEKILDHPSLVGTLDLTQPVGLMLVAILMLLGDEDDPKSKVATLLDALPSGSHVVVTHPSADFNPEAMGAVVTAAKQGHMTLVPRSRDEVAAFFGDWELIEPGVAPVMAWHPEGAPPADPEAAYYWAGIARKP</sequence>
<organism evidence="1 2">
    <name type="scientific">Kitasatospora atroaurantiaca</name>
    <dbReference type="NCBI Taxonomy" id="285545"/>
    <lineage>
        <taxon>Bacteria</taxon>
        <taxon>Bacillati</taxon>
        <taxon>Actinomycetota</taxon>
        <taxon>Actinomycetes</taxon>
        <taxon>Kitasatosporales</taxon>
        <taxon>Streptomycetaceae</taxon>
        <taxon>Kitasatospora</taxon>
    </lineage>
</organism>
<evidence type="ECO:0000313" key="1">
    <source>
        <dbReference type="EMBL" id="TWE21183.1"/>
    </source>
</evidence>